<reference evidence="3 4" key="1">
    <citation type="journal article" date="2019" name="Int. J. Syst. Evol. Microbiol.">
        <title>The Global Catalogue of Microorganisms (GCM) 10K type strain sequencing project: providing services to taxonomists for standard genome sequencing and annotation.</title>
        <authorList>
            <consortium name="The Broad Institute Genomics Platform"/>
            <consortium name="The Broad Institute Genome Sequencing Center for Infectious Disease"/>
            <person name="Wu L."/>
            <person name="Ma J."/>
        </authorList>
    </citation>
    <scope>NUCLEOTIDE SEQUENCE [LARGE SCALE GENOMIC DNA]</scope>
    <source>
        <strain evidence="3 4">CGMCC 1.12237</strain>
    </source>
</reference>
<sequence>MAITGTPCETDRVDDLLVRILHAVGEASDTDPLTLPPLENAIDTDALAALAESEGVWELTFSYHDHIVTVDGDGGVQLAQKHTDAEDTSGPNPQRFA</sequence>
<accession>A0ABD5REH5</accession>
<proteinExistence type="predicted"/>
<organism evidence="3 4">
    <name type="scientific">Salinirubrum litoreum</name>
    <dbReference type="NCBI Taxonomy" id="1126234"/>
    <lineage>
        <taxon>Archaea</taxon>
        <taxon>Methanobacteriati</taxon>
        <taxon>Methanobacteriota</taxon>
        <taxon>Stenosarchaea group</taxon>
        <taxon>Halobacteria</taxon>
        <taxon>Halobacteriales</taxon>
        <taxon>Haloferacaceae</taxon>
        <taxon>Salinirubrum</taxon>
    </lineage>
</organism>
<dbReference type="InterPro" id="IPR040624">
    <property type="entry name" value="HalOD1"/>
</dbReference>
<dbReference type="AlphaFoldDB" id="A0ABD5REH5"/>
<evidence type="ECO:0000313" key="4">
    <source>
        <dbReference type="Proteomes" id="UP001596201"/>
    </source>
</evidence>
<name>A0ABD5REH5_9EURY</name>
<dbReference type="EMBL" id="JBHSKX010000002">
    <property type="protein sequence ID" value="MFC5368449.1"/>
    <property type="molecule type" value="Genomic_DNA"/>
</dbReference>
<dbReference type="Proteomes" id="UP001596201">
    <property type="component" value="Unassembled WGS sequence"/>
</dbReference>
<protein>
    <submittedName>
        <fullName evidence="3">HalOD1 output domain-containing protein</fullName>
    </submittedName>
</protein>
<feature type="domain" description="Halobacterial output" evidence="2">
    <location>
        <begin position="15"/>
        <end position="77"/>
    </location>
</feature>
<evidence type="ECO:0000313" key="3">
    <source>
        <dbReference type="EMBL" id="MFC5368449.1"/>
    </source>
</evidence>
<dbReference type="Pfam" id="PF18545">
    <property type="entry name" value="HalOD1"/>
    <property type="match status" value="1"/>
</dbReference>
<evidence type="ECO:0000259" key="2">
    <source>
        <dbReference type="Pfam" id="PF18545"/>
    </source>
</evidence>
<feature type="region of interest" description="Disordered" evidence="1">
    <location>
        <begin position="78"/>
        <end position="97"/>
    </location>
</feature>
<keyword evidence="4" id="KW-1185">Reference proteome</keyword>
<dbReference type="RefSeq" id="WP_227230724.1">
    <property type="nucleotide sequence ID" value="NZ_JAJCVJ010000002.1"/>
</dbReference>
<gene>
    <name evidence="3" type="ORF">ACFPJ5_16085</name>
</gene>
<evidence type="ECO:0000256" key="1">
    <source>
        <dbReference type="SAM" id="MobiDB-lite"/>
    </source>
</evidence>
<comment type="caution">
    <text evidence="3">The sequence shown here is derived from an EMBL/GenBank/DDBJ whole genome shotgun (WGS) entry which is preliminary data.</text>
</comment>